<organism evidence="2 3">
    <name type="scientific">Listeria booriae</name>
    <dbReference type="NCBI Taxonomy" id="1552123"/>
    <lineage>
        <taxon>Bacteria</taxon>
        <taxon>Bacillati</taxon>
        <taxon>Bacillota</taxon>
        <taxon>Bacilli</taxon>
        <taxon>Bacillales</taxon>
        <taxon>Listeriaceae</taxon>
        <taxon>Listeria</taxon>
    </lineage>
</organism>
<keyword evidence="1" id="KW-1133">Transmembrane helix</keyword>
<accession>A0A7X0WEL8</accession>
<comment type="caution">
    <text evidence="2">The sequence shown here is derived from an EMBL/GenBank/DDBJ whole genome shotgun (WGS) entry which is preliminary data.</text>
</comment>
<dbReference type="Proteomes" id="UP000532866">
    <property type="component" value="Unassembled WGS sequence"/>
</dbReference>
<sequence length="69" mass="7530">MKVINEIFTFLLSWLFCTVIFGALIFLGAGVAYLFTQQYPVDVLGWVSLGAGFLFAGYIVTTKEGDGAK</sequence>
<keyword evidence="1" id="KW-0812">Transmembrane</keyword>
<evidence type="ECO:0000313" key="2">
    <source>
        <dbReference type="EMBL" id="MBC1331109.1"/>
    </source>
</evidence>
<dbReference type="EMBL" id="JAAROL010000001">
    <property type="protein sequence ID" value="MBC1331109.1"/>
    <property type="molecule type" value="Genomic_DNA"/>
</dbReference>
<feature type="transmembrane region" description="Helical" evidence="1">
    <location>
        <begin position="43"/>
        <end position="61"/>
    </location>
</feature>
<reference evidence="2 3" key="1">
    <citation type="submission" date="2020-03" db="EMBL/GenBank/DDBJ databases">
        <title>Soil Listeria distribution.</title>
        <authorList>
            <person name="Liao J."/>
            <person name="Wiedmann M."/>
        </authorList>
    </citation>
    <scope>NUCLEOTIDE SEQUENCE [LARGE SCALE GENOMIC DNA]</scope>
    <source>
        <strain evidence="2 3">FSL L7-1833</strain>
    </source>
</reference>
<protein>
    <submittedName>
        <fullName evidence="2">Uncharacterized protein</fullName>
    </submittedName>
</protein>
<gene>
    <name evidence="2" type="ORF">HB759_04010</name>
</gene>
<evidence type="ECO:0000313" key="3">
    <source>
        <dbReference type="Proteomes" id="UP000532866"/>
    </source>
</evidence>
<evidence type="ECO:0000256" key="1">
    <source>
        <dbReference type="SAM" id="Phobius"/>
    </source>
</evidence>
<keyword evidence="1" id="KW-0472">Membrane</keyword>
<proteinExistence type="predicted"/>
<feature type="transmembrane region" description="Helical" evidence="1">
    <location>
        <begin position="7"/>
        <end position="31"/>
    </location>
</feature>
<dbReference type="RefSeq" id="WP_185372970.1">
    <property type="nucleotide sequence ID" value="NZ_JAAROL010000001.1"/>
</dbReference>
<name>A0A7X0WEL8_9LIST</name>
<dbReference type="AlphaFoldDB" id="A0A7X0WEL8"/>